<dbReference type="Proteomes" id="UP001219518">
    <property type="component" value="Unassembled WGS sequence"/>
</dbReference>
<reference evidence="1" key="2">
    <citation type="journal article" date="2023" name="BMC Genomics">
        <title>Pest status, molecular evolution, and epigenetic factors derived from the genome assembly of Frankliniella fusca, a thysanopteran phytovirus vector.</title>
        <authorList>
            <person name="Catto M.A."/>
            <person name="Labadie P.E."/>
            <person name="Jacobson A.L."/>
            <person name="Kennedy G.G."/>
            <person name="Srinivasan R."/>
            <person name="Hunt B.G."/>
        </authorList>
    </citation>
    <scope>NUCLEOTIDE SEQUENCE</scope>
    <source>
        <strain evidence="1">PL_HMW_Pooled</strain>
    </source>
</reference>
<dbReference type="EMBL" id="JAHWGI010000084">
    <property type="protein sequence ID" value="KAK3909071.1"/>
    <property type="molecule type" value="Genomic_DNA"/>
</dbReference>
<evidence type="ECO:0000313" key="1">
    <source>
        <dbReference type="EMBL" id="KAK3909071.1"/>
    </source>
</evidence>
<protein>
    <submittedName>
        <fullName evidence="1">Homeobox-leucine zipper protein HDG11</fullName>
    </submittedName>
</protein>
<keyword evidence="1" id="KW-0238">DNA-binding</keyword>
<evidence type="ECO:0000313" key="2">
    <source>
        <dbReference type="Proteomes" id="UP001219518"/>
    </source>
</evidence>
<proteinExistence type="predicted"/>
<dbReference type="GO" id="GO:0003677">
    <property type="term" value="F:DNA binding"/>
    <property type="evidence" value="ECO:0007669"/>
    <property type="project" value="UniProtKB-KW"/>
</dbReference>
<sequence length="71" mass="7954">MKHNVRYDPNDHQKSVSAKRWWTAHPGATSVCESFRREMLPLTQEDDAGGTVLAANGTRSMVSPPGKQRFI</sequence>
<gene>
    <name evidence="1" type="ORF">KUF71_019327</name>
</gene>
<comment type="caution">
    <text evidence="1">The sequence shown here is derived from an EMBL/GenBank/DDBJ whole genome shotgun (WGS) entry which is preliminary data.</text>
</comment>
<keyword evidence="1" id="KW-0371">Homeobox</keyword>
<keyword evidence="2" id="KW-1185">Reference proteome</keyword>
<dbReference type="AlphaFoldDB" id="A0AAE1GTJ1"/>
<name>A0AAE1GTJ1_9NEOP</name>
<organism evidence="1 2">
    <name type="scientific">Frankliniella fusca</name>
    <dbReference type="NCBI Taxonomy" id="407009"/>
    <lineage>
        <taxon>Eukaryota</taxon>
        <taxon>Metazoa</taxon>
        <taxon>Ecdysozoa</taxon>
        <taxon>Arthropoda</taxon>
        <taxon>Hexapoda</taxon>
        <taxon>Insecta</taxon>
        <taxon>Pterygota</taxon>
        <taxon>Neoptera</taxon>
        <taxon>Paraneoptera</taxon>
        <taxon>Thysanoptera</taxon>
        <taxon>Terebrantia</taxon>
        <taxon>Thripoidea</taxon>
        <taxon>Thripidae</taxon>
        <taxon>Frankliniella</taxon>
    </lineage>
</organism>
<accession>A0AAE1GTJ1</accession>
<reference evidence="1" key="1">
    <citation type="submission" date="2021-07" db="EMBL/GenBank/DDBJ databases">
        <authorList>
            <person name="Catto M.A."/>
            <person name="Jacobson A."/>
            <person name="Kennedy G."/>
            <person name="Labadie P."/>
            <person name="Hunt B.G."/>
            <person name="Srinivasan R."/>
        </authorList>
    </citation>
    <scope>NUCLEOTIDE SEQUENCE</scope>
    <source>
        <strain evidence="1">PL_HMW_Pooled</strain>
        <tissue evidence="1">Head</tissue>
    </source>
</reference>